<gene>
    <name evidence="11" type="primary">hisC</name>
    <name evidence="13" type="ORF">C6570_17670</name>
</gene>
<comment type="similarity">
    <text evidence="3 11">Belongs to the class-II pyridoxal-phosphate-dependent aminotransferase family. Histidinol-phosphate aminotransferase subfamily.</text>
</comment>
<keyword evidence="14" id="KW-1185">Reference proteome</keyword>
<accession>A0A2S0MIX7</accession>
<dbReference type="AlphaFoldDB" id="A0A2S0MIX7"/>
<comment type="subunit">
    <text evidence="4 11">Homodimer.</text>
</comment>
<evidence type="ECO:0000256" key="9">
    <source>
        <dbReference type="ARBA" id="ARBA00023102"/>
    </source>
</evidence>
<comment type="catalytic activity">
    <reaction evidence="10 11">
        <text>L-histidinol phosphate + 2-oxoglutarate = 3-(imidazol-4-yl)-2-oxopropyl phosphate + L-glutamate</text>
        <dbReference type="Rhea" id="RHEA:23744"/>
        <dbReference type="ChEBI" id="CHEBI:16810"/>
        <dbReference type="ChEBI" id="CHEBI:29985"/>
        <dbReference type="ChEBI" id="CHEBI:57766"/>
        <dbReference type="ChEBI" id="CHEBI:57980"/>
        <dbReference type="EC" id="2.6.1.9"/>
    </reaction>
</comment>
<evidence type="ECO:0000256" key="2">
    <source>
        <dbReference type="ARBA" id="ARBA00005011"/>
    </source>
</evidence>
<dbReference type="SUPFAM" id="SSF53383">
    <property type="entry name" value="PLP-dependent transferases"/>
    <property type="match status" value="1"/>
</dbReference>
<dbReference type="UniPathway" id="UPA00031">
    <property type="reaction ID" value="UER00012"/>
</dbReference>
<dbReference type="InterPro" id="IPR015422">
    <property type="entry name" value="PyrdxlP-dep_Trfase_small"/>
</dbReference>
<dbReference type="Pfam" id="PF00155">
    <property type="entry name" value="Aminotran_1_2"/>
    <property type="match status" value="1"/>
</dbReference>
<dbReference type="KEGG" id="otk:C6570_17670"/>
<evidence type="ECO:0000256" key="8">
    <source>
        <dbReference type="ARBA" id="ARBA00022898"/>
    </source>
</evidence>
<protein>
    <recommendedName>
        <fullName evidence="11">Histidinol-phosphate aminotransferase</fullName>
        <ecNumber evidence="11">2.6.1.9</ecNumber>
    </recommendedName>
    <alternativeName>
        <fullName evidence="11">Imidazole acetol-phosphate transaminase</fullName>
    </alternativeName>
</protein>
<dbReference type="EC" id="2.6.1.9" evidence="11"/>
<dbReference type="GO" id="GO:0000105">
    <property type="term" value="P:L-histidine biosynthetic process"/>
    <property type="evidence" value="ECO:0007669"/>
    <property type="project" value="UniProtKB-UniRule"/>
</dbReference>
<comment type="cofactor">
    <cofactor evidence="1 11">
        <name>pyridoxal 5'-phosphate</name>
        <dbReference type="ChEBI" id="CHEBI:597326"/>
    </cofactor>
</comment>
<evidence type="ECO:0000256" key="11">
    <source>
        <dbReference type="HAMAP-Rule" id="MF_01023"/>
    </source>
</evidence>
<evidence type="ECO:0000259" key="12">
    <source>
        <dbReference type="Pfam" id="PF00155"/>
    </source>
</evidence>
<dbReference type="Proteomes" id="UP000239709">
    <property type="component" value="Chromosome"/>
</dbReference>
<name>A0A2S0MIX7_9BURK</name>
<dbReference type="HAMAP" id="MF_01023">
    <property type="entry name" value="HisC_aminotrans_2"/>
    <property type="match status" value="1"/>
</dbReference>
<reference evidence="13 14" key="1">
    <citation type="submission" date="2018-03" db="EMBL/GenBank/DDBJ databases">
        <title>Genome sequencing of Ottowia sp.</title>
        <authorList>
            <person name="Kim S.-J."/>
            <person name="Heo J."/>
            <person name="Kwon S.-W."/>
        </authorList>
    </citation>
    <scope>NUCLEOTIDE SEQUENCE [LARGE SCALE GENOMIC DNA]</scope>
    <source>
        <strain evidence="13 14">KADR8-3</strain>
    </source>
</reference>
<evidence type="ECO:0000256" key="3">
    <source>
        <dbReference type="ARBA" id="ARBA00007970"/>
    </source>
</evidence>
<dbReference type="InterPro" id="IPR004839">
    <property type="entry name" value="Aminotransferase_I/II_large"/>
</dbReference>
<evidence type="ECO:0000313" key="14">
    <source>
        <dbReference type="Proteomes" id="UP000239709"/>
    </source>
</evidence>
<dbReference type="GO" id="GO:0030170">
    <property type="term" value="F:pyridoxal phosphate binding"/>
    <property type="evidence" value="ECO:0007669"/>
    <property type="project" value="InterPro"/>
</dbReference>
<dbReference type="OrthoDB" id="9813612at2"/>
<keyword evidence="9 11" id="KW-0368">Histidine biosynthesis</keyword>
<evidence type="ECO:0000256" key="6">
    <source>
        <dbReference type="ARBA" id="ARBA00022605"/>
    </source>
</evidence>
<dbReference type="GO" id="GO:0004400">
    <property type="term" value="F:histidinol-phosphate transaminase activity"/>
    <property type="evidence" value="ECO:0007669"/>
    <property type="project" value="UniProtKB-UniRule"/>
</dbReference>
<dbReference type="EMBL" id="CP027666">
    <property type="protein sequence ID" value="AVO35845.1"/>
    <property type="molecule type" value="Genomic_DNA"/>
</dbReference>
<dbReference type="NCBIfam" id="TIGR01141">
    <property type="entry name" value="hisC"/>
    <property type="match status" value="1"/>
</dbReference>
<dbReference type="RefSeq" id="WP_106704389.1">
    <property type="nucleotide sequence ID" value="NZ_CP027666.1"/>
</dbReference>
<dbReference type="PANTHER" id="PTHR42885:SF2">
    <property type="entry name" value="HISTIDINOL-PHOSPHATE AMINOTRANSFERASE"/>
    <property type="match status" value="1"/>
</dbReference>
<evidence type="ECO:0000256" key="1">
    <source>
        <dbReference type="ARBA" id="ARBA00001933"/>
    </source>
</evidence>
<proteinExistence type="inferred from homology"/>
<keyword evidence="6 11" id="KW-0028">Amino-acid biosynthesis</keyword>
<dbReference type="Gene3D" id="3.40.640.10">
    <property type="entry name" value="Type I PLP-dependent aspartate aminotransferase-like (Major domain)"/>
    <property type="match status" value="1"/>
</dbReference>
<dbReference type="CDD" id="cd00609">
    <property type="entry name" value="AAT_like"/>
    <property type="match status" value="1"/>
</dbReference>
<keyword evidence="7 11" id="KW-0808">Transferase</keyword>
<keyword evidence="5 11" id="KW-0032">Aminotransferase</keyword>
<sequence length="377" mass="40225">MTAADSLRPSPLARIRPDVQAMHAYAVQDAAGLVKLDAMENPHTLPPALRAVLGQRLGEVAVNRYPGPNVDQLKRALHDYAQPPEGWSLMLGNGSDELISLLAMACDVPGATVMAPVPGFVMYAFSAQLQGLGFHGVPLTPDFELDEPAMLAAIAQHRPAILYLAYPNNPTGTLWNADAIARLIDAQGAQGGLVVMDEAYQPFAAASWIDRARAEPARHAHVLIMRTLSKFGLAGVRLGYLLGDAALVAQIDKVRPPYNVSVLNAECALFALENEAVFAAQAQDIRAQRASLFEALAQLPGVHAYPSEGNMILVRITAQGGRADDQAAARVWDGMKARGVLIKNVSKMHPMLANCLRLTVGTAAENAQQIAALQASL</sequence>
<evidence type="ECO:0000256" key="10">
    <source>
        <dbReference type="ARBA" id="ARBA00047481"/>
    </source>
</evidence>
<dbReference type="PANTHER" id="PTHR42885">
    <property type="entry name" value="HISTIDINOL-PHOSPHATE AMINOTRANSFERASE-RELATED"/>
    <property type="match status" value="1"/>
</dbReference>
<dbReference type="InterPro" id="IPR005861">
    <property type="entry name" value="HisP_aminotrans"/>
</dbReference>
<keyword evidence="8 11" id="KW-0663">Pyridoxal phosphate</keyword>
<organism evidence="13 14">
    <name type="scientific">Ottowia oryzae</name>
    <dbReference type="NCBI Taxonomy" id="2109914"/>
    <lineage>
        <taxon>Bacteria</taxon>
        <taxon>Pseudomonadati</taxon>
        <taxon>Pseudomonadota</taxon>
        <taxon>Betaproteobacteria</taxon>
        <taxon>Burkholderiales</taxon>
        <taxon>Comamonadaceae</taxon>
        <taxon>Ottowia</taxon>
    </lineage>
</organism>
<evidence type="ECO:0000256" key="4">
    <source>
        <dbReference type="ARBA" id="ARBA00011738"/>
    </source>
</evidence>
<dbReference type="InterPro" id="IPR015421">
    <property type="entry name" value="PyrdxlP-dep_Trfase_major"/>
</dbReference>
<feature type="modified residue" description="N6-(pyridoxal phosphate)lysine" evidence="11">
    <location>
        <position position="230"/>
    </location>
</feature>
<dbReference type="InterPro" id="IPR015424">
    <property type="entry name" value="PyrdxlP-dep_Trfase"/>
</dbReference>
<comment type="pathway">
    <text evidence="2 11">Amino-acid biosynthesis; L-histidine biosynthesis; L-histidine from 5-phospho-alpha-D-ribose 1-diphosphate: step 7/9.</text>
</comment>
<evidence type="ECO:0000256" key="5">
    <source>
        <dbReference type="ARBA" id="ARBA00022576"/>
    </source>
</evidence>
<dbReference type="Gene3D" id="3.90.1150.10">
    <property type="entry name" value="Aspartate Aminotransferase, domain 1"/>
    <property type="match status" value="1"/>
</dbReference>
<feature type="domain" description="Aminotransferase class I/classII large" evidence="12">
    <location>
        <begin position="34"/>
        <end position="371"/>
    </location>
</feature>
<evidence type="ECO:0000256" key="7">
    <source>
        <dbReference type="ARBA" id="ARBA00022679"/>
    </source>
</evidence>
<evidence type="ECO:0000313" key="13">
    <source>
        <dbReference type="EMBL" id="AVO35845.1"/>
    </source>
</evidence>